<evidence type="ECO:0000256" key="5">
    <source>
        <dbReference type="SAM" id="MobiDB-lite"/>
    </source>
</evidence>
<dbReference type="EMBL" id="CAJOBE010007620">
    <property type="protein sequence ID" value="CAF4041335.1"/>
    <property type="molecule type" value="Genomic_DNA"/>
</dbReference>
<dbReference type="PANTHER" id="PTHR32341:SF10">
    <property type="entry name" value="INTERFERON-INDUCIBLE GTPASE 5"/>
    <property type="match status" value="1"/>
</dbReference>
<dbReference type="Proteomes" id="UP000663864">
    <property type="component" value="Unassembled WGS sequence"/>
</dbReference>
<keyword evidence="2" id="KW-0547">Nucleotide-binding</keyword>
<dbReference type="EMBL" id="CAJNOT010002258">
    <property type="protein sequence ID" value="CAF1299685.1"/>
    <property type="molecule type" value="Genomic_DNA"/>
</dbReference>
<dbReference type="PROSITE" id="PS51716">
    <property type="entry name" value="G_IRG"/>
    <property type="match status" value="1"/>
</dbReference>
<evidence type="ECO:0000256" key="2">
    <source>
        <dbReference type="ARBA" id="ARBA00022741"/>
    </source>
</evidence>
<dbReference type="Pfam" id="PF05049">
    <property type="entry name" value="IIGP"/>
    <property type="match status" value="1"/>
</dbReference>
<dbReference type="OrthoDB" id="422720at2759"/>
<dbReference type="GO" id="GO:0005525">
    <property type="term" value="F:GTP binding"/>
    <property type="evidence" value="ECO:0007669"/>
    <property type="project" value="UniProtKB-KW"/>
</dbReference>
<evidence type="ECO:0000256" key="3">
    <source>
        <dbReference type="ARBA" id="ARBA00022801"/>
    </source>
</evidence>
<evidence type="ECO:0000259" key="6">
    <source>
        <dbReference type="PROSITE" id="PS51716"/>
    </source>
</evidence>
<dbReference type="Proteomes" id="UP000663874">
    <property type="component" value="Unassembled WGS sequence"/>
</dbReference>
<dbReference type="Proteomes" id="UP000663823">
    <property type="component" value="Unassembled WGS sequence"/>
</dbReference>
<protein>
    <recommendedName>
        <fullName evidence="6">IRG-type G domain-containing protein</fullName>
    </recommendedName>
</protein>
<dbReference type="PANTHER" id="PTHR32341">
    <property type="entry name" value="INTERFERON-INDUCIBLE GTPASE"/>
    <property type="match status" value="1"/>
</dbReference>
<dbReference type="EMBL" id="CAJNOU010005641">
    <property type="protein sequence ID" value="CAF1484254.1"/>
    <property type="molecule type" value="Genomic_DNA"/>
</dbReference>
<organism evidence="9 13">
    <name type="scientific">Rotaria sordida</name>
    <dbReference type="NCBI Taxonomy" id="392033"/>
    <lineage>
        <taxon>Eukaryota</taxon>
        <taxon>Metazoa</taxon>
        <taxon>Spiralia</taxon>
        <taxon>Gnathifera</taxon>
        <taxon>Rotifera</taxon>
        <taxon>Eurotatoria</taxon>
        <taxon>Bdelloidea</taxon>
        <taxon>Philodinida</taxon>
        <taxon>Philodinidae</taxon>
        <taxon>Rotaria</taxon>
    </lineage>
</organism>
<evidence type="ECO:0000313" key="8">
    <source>
        <dbReference type="EMBL" id="CAF1419096.1"/>
    </source>
</evidence>
<accession>A0A815S350</accession>
<dbReference type="Proteomes" id="UP000663836">
    <property type="component" value="Unassembled WGS sequence"/>
</dbReference>
<dbReference type="AlphaFoldDB" id="A0A815S350"/>
<evidence type="ECO:0000313" key="10">
    <source>
        <dbReference type="EMBL" id="CAF3903518.1"/>
    </source>
</evidence>
<comment type="caution">
    <text evidence="9">The sequence shown here is derived from an EMBL/GenBank/DDBJ whole genome shotgun (WGS) entry which is preliminary data.</text>
</comment>
<dbReference type="Proteomes" id="UP000663889">
    <property type="component" value="Unassembled WGS sequence"/>
</dbReference>
<dbReference type="InterPro" id="IPR051515">
    <property type="entry name" value="IRG"/>
</dbReference>
<evidence type="ECO:0000256" key="1">
    <source>
        <dbReference type="ARBA" id="ARBA00005429"/>
    </source>
</evidence>
<evidence type="ECO:0000313" key="12">
    <source>
        <dbReference type="EMBL" id="CAF4041335.1"/>
    </source>
</evidence>
<dbReference type="Proteomes" id="UP000663882">
    <property type="component" value="Unassembled WGS sequence"/>
</dbReference>
<dbReference type="SUPFAM" id="SSF52540">
    <property type="entry name" value="P-loop containing nucleoside triphosphate hydrolases"/>
    <property type="match status" value="1"/>
</dbReference>
<reference evidence="9" key="1">
    <citation type="submission" date="2021-02" db="EMBL/GenBank/DDBJ databases">
        <authorList>
            <person name="Nowell W R."/>
        </authorList>
    </citation>
    <scope>NUCLEOTIDE SEQUENCE</scope>
</reference>
<dbReference type="GO" id="GO:0016787">
    <property type="term" value="F:hydrolase activity"/>
    <property type="evidence" value="ECO:0007669"/>
    <property type="project" value="UniProtKB-KW"/>
</dbReference>
<dbReference type="FunFam" id="3.40.50.300:FF:000541">
    <property type="entry name" value="Immunity related GTPase M"/>
    <property type="match status" value="1"/>
</dbReference>
<evidence type="ECO:0000313" key="11">
    <source>
        <dbReference type="EMBL" id="CAF3929203.1"/>
    </source>
</evidence>
<keyword evidence="3" id="KW-0378">Hydrolase</keyword>
<dbReference type="GO" id="GO:0016020">
    <property type="term" value="C:membrane"/>
    <property type="evidence" value="ECO:0007669"/>
    <property type="project" value="InterPro"/>
</dbReference>
<feature type="region of interest" description="Disordered" evidence="5">
    <location>
        <begin position="1"/>
        <end position="21"/>
    </location>
</feature>
<proteinExistence type="inferred from homology"/>
<name>A0A815S350_9BILA</name>
<dbReference type="EMBL" id="CAJNOO010005455">
    <property type="protein sequence ID" value="CAF1419096.1"/>
    <property type="molecule type" value="Genomic_DNA"/>
</dbReference>
<dbReference type="InterPro" id="IPR027417">
    <property type="entry name" value="P-loop_NTPase"/>
</dbReference>
<comment type="similarity">
    <text evidence="1">Belongs to the TRAFAC class dynamin-like GTPase superfamily. IRG family.</text>
</comment>
<feature type="compositionally biased region" description="Low complexity" evidence="5">
    <location>
        <begin position="1"/>
        <end position="12"/>
    </location>
</feature>
<evidence type="ECO:0000313" key="7">
    <source>
        <dbReference type="EMBL" id="CAF1299685.1"/>
    </source>
</evidence>
<dbReference type="EMBL" id="CAJOAX010004386">
    <property type="protein sequence ID" value="CAF3903518.1"/>
    <property type="molecule type" value="Genomic_DNA"/>
</dbReference>
<gene>
    <name evidence="12" type="ORF">FNK824_LOCUS28193</name>
    <name evidence="11" type="ORF">JBS370_LOCUS22360</name>
    <name evidence="10" type="ORF">OTI717_LOCUS23912</name>
    <name evidence="8" type="ORF">RFH988_LOCUS35516</name>
    <name evidence="9" type="ORF">SEV965_LOCUS35256</name>
    <name evidence="7" type="ORF">ZHD862_LOCUS27896</name>
</gene>
<evidence type="ECO:0000256" key="4">
    <source>
        <dbReference type="ARBA" id="ARBA00023134"/>
    </source>
</evidence>
<dbReference type="EMBL" id="CAJOBD010003113">
    <property type="protein sequence ID" value="CAF3929203.1"/>
    <property type="molecule type" value="Genomic_DNA"/>
</dbReference>
<evidence type="ECO:0000313" key="13">
    <source>
        <dbReference type="Proteomes" id="UP000663889"/>
    </source>
</evidence>
<keyword evidence="4" id="KW-0342">GTP-binding</keyword>
<feature type="domain" description="IRG-type G" evidence="6">
    <location>
        <begin position="58"/>
        <end position="220"/>
    </location>
</feature>
<sequence length="242" mass="27136">MAAAGGNNADGGFSEEEKEEVARRLGQGGAAALHAFLREKLEKWSTIPLKVAITGQSGADQPEAAPVGIVQTTIEVKSYPDPKNKMLVYYDLPGVGTPEYSRHTYCEKVNFGRYDLFIILSSERFTEDDLWLATTITAATKKSFFFARTKIDQDLVNEKRDHPSTYNEERKIEQVRSDCSNNLRDFVQGTQSRRIFVISGLMDNKSKYDYNAMCVTLIEDFPALKQEAMIFSMSANCEGMLP</sequence>
<evidence type="ECO:0000313" key="9">
    <source>
        <dbReference type="EMBL" id="CAF1484254.1"/>
    </source>
</evidence>
<dbReference type="InterPro" id="IPR030385">
    <property type="entry name" value="G_IRG_dom"/>
</dbReference>
<dbReference type="InterPro" id="IPR007743">
    <property type="entry name" value="Immunity-related_GTPase-like"/>
</dbReference>
<dbReference type="Gene3D" id="3.40.50.300">
    <property type="entry name" value="P-loop containing nucleotide triphosphate hydrolases"/>
    <property type="match status" value="1"/>
</dbReference>